<dbReference type="InterPro" id="IPR025110">
    <property type="entry name" value="AMP-bd_C"/>
</dbReference>
<dbReference type="PANTHER" id="PTHR43767">
    <property type="entry name" value="LONG-CHAIN-FATTY-ACID--COA LIGASE"/>
    <property type="match status" value="1"/>
</dbReference>
<dbReference type="GO" id="GO:0016878">
    <property type="term" value="F:acid-thiol ligase activity"/>
    <property type="evidence" value="ECO:0007669"/>
    <property type="project" value="UniProtKB-ARBA"/>
</dbReference>
<name>A0A1E3W7U1_9HYPH</name>
<dbReference type="RefSeq" id="WP_069440729.1">
    <property type="nucleotide sequence ID" value="NZ_LPWF01000005.1"/>
</dbReference>
<accession>A0A1E3W7U1</accession>
<keyword evidence="4" id="KW-1185">Reference proteome</keyword>
<evidence type="ECO:0000313" key="4">
    <source>
        <dbReference type="Proteomes" id="UP000094472"/>
    </source>
</evidence>
<dbReference type="OrthoDB" id="9803968at2"/>
<proteinExistence type="predicted"/>
<feature type="domain" description="AMP-binding enzyme C-terminal" evidence="2">
    <location>
        <begin position="424"/>
        <end position="499"/>
    </location>
</feature>
<dbReference type="Pfam" id="PF13193">
    <property type="entry name" value="AMP-binding_C"/>
    <property type="match status" value="1"/>
</dbReference>
<evidence type="ECO:0000313" key="3">
    <source>
        <dbReference type="EMBL" id="ODS01572.1"/>
    </source>
</evidence>
<dbReference type="InterPro" id="IPR042099">
    <property type="entry name" value="ANL_N_sf"/>
</dbReference>
<evidence type="ECO:0000259" key="2">
    <source>
        <dbReference type="Pfam" id="PF13193"/>
    </source>
</evidence>
<dbReference type="Gene3D" id="3.30.300.30">
    <property type="match status" value="1"/>
</dbReference>
<dbReference type="InterPro" id="IPR045851">
    <property type="entry name" value="AMP-bd_C_sf"/>
</dbReference>
<dbReference type="EMBL" id="LPWF01000005">
    <property type="protein sequence ID" value="ODS01572.1"/>
    <property type="molecule type" value="Genomic_DNA"/>
</dbReference>
<comment type="caution">
    <text evidence="3">The sequence shown here is derived from an EMBL/GenBank/DDBJ whole genome shotgun (WGS) entry which is preliminary data.</text>
</comment>
<dbReference type="AlphaFoldDB" id="A0A1E3W7U1"/>
<dbReference type="SUPFAM" id="SSF56801">
    <property type="entry name" value="Acetyl-CoA synthetase-like"/>
    <property type="match status" value="1"/>
</dbReference>
<dbReference type="STRING" id="1774969.AUC69_06280"/>
<sequence>MLHAGPLLEAPLHLEDLLKVGLSNRPNDPAVTSMESVVSWTQLDDASSRLAANYLALGLKPGDRVASLMPNRTALIVHYIACFKAGLVLTPLNYRYMPPEINHALAVSDAQIILAHAERADDIAASEASNLPLGVVWYGADEAKQPSIEELSRVEPQRLDLPTPDHKTPAAIFFTSGSTGPAKGVTHTRESLGWMFASAAQAFEVTPNDVVLPGSSCTHIGGFTFSMAALSAGARLIIARAFDHDEMGPLLRTTRPTLLSMLPTALLHLIREHGMTTEDFSSLRLCRSGGDKVSAELEKEFMALTGRTVSEGYGMTEFGLAALNPPMGVDKLGSIGLPGPGFVFTIRSDDWHELPKEQEGRLWVKTPTQCAGYWNDETATAEVLRDGWFDTGDEMKVDKDGYNWFCGRQKQIIVHDGSNISPQEVEDALLEHPAVELAGVVGVIDEAHGESVRAYVEVKPGVAPPKAGELIQFAKARVGYKAPEEIVIIEKMPLNPTGKVDRVALKKLAAGDHGHHV</sequence>
<evidence type="ECO:0008006" key="5">
    <source>
        <dbReference type="Google" id="ProtNLM"/>
    </source>
</evidence>
<feature type="domain" description="AMP-dependent synthetase/ligase" evidence="1">
    <location>
        <begin position="24"/>
        <end position="374"/>
    </location>
</feature>
<dbReference type="Pfam" id="PF00501">
    <property type="entry name" value="AMP-binding"/>
    <property type="match status" value="1"/>
</dbReference>
<dbReference type="InterPro" id="IPR000873">
    <property type="entry name" value="AMP-dep_synth/lig_dom"/>
</dbReference>
<dbReference type="Proteomes" id="UP000094472">
    <property type="component" value="Unassembled WGS sequence"/>
</dbReference>
<dbReference type="Gene3D" id="3.40.50.12780">
    <property type="entry name" value="N-terminal domain of ligase-like"/>
    <property type="match status" value="1"/>
</dbReference>
<dbReference type="InterPro" id="IPR020845">
    <property type="entry name" value="AMP-binding_CS"/>
</dbReference>
<protein>
    <recommendedName>
        <fullName evidence="5">Acyl-CoA synthetase</fullName>
    </recommendedName>
</protein>
<dbReference type="PANTHER" id="PTHR43767:SF1">
    <property type="entry name" value="NONRIBOSOMAL PEPTIDE SYNTHASE PES1 (EUROFUNG)-RELATED"/>
    <property type="match status" value="1"/>
</dbReference>
<organism evidence="3 4">
    <name type="scientific">Methyloceanibacter superfactus</name>
    <dbReference type="NCBI Taxonomy" id="1774969"/>
    <lineage>
        <taxon>Bacteria</taxon>
        <taxon>Pseudomonadati</taxon>
        <taxon>Pseudomonadota</taxon>
        <taxon>Alphaproteobacteria</taxon>
        <taxon>Hyphomicrobiales</taxon>
        <taxon>Hyphomicrobiaceae</taxon>
        <taxon>Methyloceanibacter</taxon>
    </lineage>
</organism>
<dbReference type="PROSITE" id="PS00455">
    <property type="entry name" value="AMP_BINDING"/>
    <property type="match status" value="1"/>
</dbReference>
<evidence type="ECO:0000259" key="1">
    <source>
        <dbReference type="Pfam" id="PF00501"/>
    </source>
</evidence>
<dbReference type="InterPro" id="IPR050237">
    <property type="entry name" value="ATP-dep_AMP-bd_enzyme"/>
</dbReference>
<gene>
    <name evidence="3" type="ORF">AUC69_06280</name>
</gene>
<reference evidence="3 4" key="1">
    <citation type="journal article" date="2016" name="Environ. Microbiol.">
        <title>New Methyloceanibacter diversity from North Sea sediments includes methanotroph containing solely the soluble methane monooxygenase.</title>
        <authorList>
            <person name="Vekeman B."/>
            <person name="Kerckhof F.M."/>
            <person name="Cremers G."/>
            <person name="de Vos P."/>
            <person name="Vandamme P."/>
            <person name="Boon N."/>
            <person name="Op den Camp H.J."/>
            <person name="Heylen K."/>
        </authorList>
    </citation>
    <scope>NUCLEOTIDE SEQUENCE [LARGE SCALE GENOMIC DNA]</scope>
    <source>
        <strain evidence="3 4">R-67175</strain>
    </source>
</reference>